<proteinExistence type="inferred from homology"/>
<accession>A0A813NF82</accession>
<dbReference type="Proteomes" id="UP000663879">
    <property type="component" value="Unassembled WGS sequence"/>
</dbReference>
<keyword evidence="1" id="KW-0479">Metal-binding</keyword>
<evidence type="ECO:0000313" key="4">
    <source>
        <dbReference type="Proteomes" id="UP000663879"/>
    </source>
</evidence>
<comment type="similarity">
    <text evidence="1">Belongs to the iron/ascorbate-dependent oxidoreductase family.</text>
</comment>
<comment type="caution">
    <text evidence="3">The sequence shown here is derived from an EMBL/GenBank/DDBJ whole genome shotgun (WGS) entry which is preliminary data.</text>
</comment>
<feature type="domain" description="Fe2OG dioxygenase" evidence="2">
    <location>
        <begin position="148"/>
        <end position="269"/>
    </location>
</feature>
<dbReference type="PANTHER" id="PTHR41677">
    <property type="entry name" value="YALI0B19030P"/>
    <property type="match status" value="1"/>
</dbReference>
<dbReference type="InterPro" id="IPR005123">
    <property type="entry name" value="Oxoglu/Fe-dep_dioxygenase_dom"/>
</dbReference>
<dbReference type="GO" id="GO:0016491">
    <property type="term" value="F:oxidoreductase activity"/>
    <property type="evidence" value="ECO:0007669"/>
    <property type="project" value="UniProtKB-KW"/>
</dbReference>
<dbReference type="PROSITE" id="PS51471">
    <property type="entry name" value="FE2OG_OXY"/>
    <property type="match status" value="1"/>
</dbReference>
<evidence type="ECO:0000256" key="1">
    <source>
        <dbReference type="RuleBase" id="RU003682"/>
    </source>
</evidence>
<keyword evidence="1" id="KW-0560">Oxidoreductase</keyword>
<evidence type="ECO:0000313" key="3">
    <source>
        <dbReference type="EMBL" id="CAF0732447.1"/>
    </source>
</evidence>
<keyword evidence="4" id="KW-1185">Reference proteome</keyword>
<dbReference type="OrthoDB" id="10256055at2759"/>
<sequence length="381" mass="43885">MEFLDKIFPSQIKIAPRPNYSPENYQKLAEFEKFNYDPNIHLPEYVINLKFETLYMKDIDLNKDEGYLKFRNFLKPGLAFTAPFKAFSEEGVKVLREIVEISKSIPQVNFHTKRQPWNIRGLGYMSDFIRDLNECQKLAKLASLFAGTNLSPFTYFNYSHINIGVPGSGKKVDQWHLDSVGFVIVTVLSDCENMKGGDLQVLKRDRDWSAIDLLNSQSDDYTPEEIFTVKYPGPGFAVFMQGSHIFHHVTSVKEATEPRISLIQSFMVSNCFEEDSTKFSTFKGGDPEHVSYTEFARLYAWRSKEMLDELINRTDYDEANKEERKNDGSRGKQKALKIFKMAIDELTNAYSLLNGEKDDTIGYIDDKTNQITGYDNIKIES</sequence>
<reference evidence="3" key="1">
    <citation type="submission" date="2021-02" db="EMBL/GenBank/DDBJ databases">
        <authorList>
            <person name="Nowell W R."/>
        </authorList>
    </citation>
    <scope>NUCLEOTIDE SEQUENCE</scope>
    <source>
        <strain evidence="3">Ploen Becks lab</strain>
    </source>
</reference>
<name>A0A813NF82_9BILA</name>
<dbReference type="AlphaFoldDB" id="A0A813NF82"/>
<dbReference type="PANTHER" id="PTHR41677:SF1">
    <property type="entry name" value="FE2OG DIOXYGENASE DOMAIN-CONTAINING PROTEIN"/>
    <property type="match status" value="1"/>
</dbReference>
<evidence type="ECO:0000259" key="2">
    <source>
        <dbReference type="PROSITE" id="PS51471"/>
    </source>
</evidence>
<organism evidence="3 4">
    <name type="scientific">Brachionus calyciflorus</name>
    <dbReference type="NCBI Taxonomy" id="104777"/>
    <lineage>
        <taxon>Eukaryota</taxon>
        <taxon>Metazoa</taxon>
        <taxon>Spiralia</taxon>
        <taxon>Gnathifera</taxon>
        <taxon>Rotifera</taxon>
        <taxon>Eurotatoria</taxon>
        <taxon>Monogononta</taxon>
        <taxon>Pseudotrocha</taxon>
        <taxon>Ploima</taxon>
        <taxon>Brachionidae</taxon>
        <taxon>Brachionus</taxon>
    </lineage>
</organism>
<dbReference type="GO" id="GO:0046872">
    <property type="term" value="F:metal ion binding"/>
    <property type="evidence" value="ECO:0007669"/>
    <property type="project" value="UniProtKB-KW"/>
</dbReference>
<keyword evidence="1" id="KW-0408">Iron</keyword>
<dbReference type="EMBL" id="CAJNOC010000244">
    <property type="protein sequence ID" value="CAF0732447.1"/>
    <property type="molecule type" value="Genomic_DNA"/>
</dbReference>
<gene>
    <name evidence="3" type="ORF">OXX778_LOCUS2924</name>
</gene>
<protein>
    <recommendedName>
        <fullName evidence="2">Fe2OG dioxygenase domain-containing protein</fullName>
    </recommendedName>
</protein>